<reference evidence="1" key="1">
    <citation type="journal article" date="2020" name="Nature">
        <title>Giant virus diversity and host interactions through global metagenomics.</title>
        <authorList>
            <person name="Schulz F."/>
            <person name="Roux S."/>
            <person name="Paez-Espino D."/>
            <person name="Jungbluth S."/>
            <person name="Walsh D.A."/>
            <person name="Denef V.J."/>
            <person name="McMahon K.D."/>
            <person name="Konstantinidis K.T."/>
            <person name="Eloe-Fadrosh E.A."/>
            <person name="Kyrpides N.C."/>
            <person name="Woyke T."/>
        </authorList>
    </citation>
    <scope>NUCLEOTIDE SEQUENCE</scope>
    <source>
        <strain evidence="1">GVMAG-M-3300023174-102</strain>
    </source>
</reference>
<evidence type="ECO:0000313" key="1">
    <source>
        <dbReference type="EMBL" id="QHT09639.1"/>
    </source>
</evidence>
<sequence>MKKSSKNKFLDLNYLELAEFCKLLLILNNKYS</sequence>
<protein>
    <submittedName>
        <fullName evidence="1">Uncharacterized protein</fullName>
    </submittedName>
</protein>
<proteinExistence type="predicted"/>
<organism evidence="1">
    <name type="scientific">viral metagenome</name>
    <dbReference type="NCBI Taxonomy" id="1070528"/>
    <lineage>
        <taxon>unclassified sequences</taxon>
        <taxon>metagenomes</taxon>
        <taxon>organismal metagenomes</taxon>
    </lineage>
</organism>
<dbReference type="AlphaFoldDB" id="A0A6C0D163"/>
<name>A0A6C0D163_9ZZZZ</name>
<dbReference type="EMBL" id="MN739513">
    <property type="protein sequence ID" value="QHT09639.1"/>
    <property type="molecule type" value="Genomic_DNA"/>
</dbReference>
<accession>A0A6C0D163</accession>